<evidence type="ECO:0000313" key="3">
    <source>
        <dbReference type="Proteomes" id="UP000829647"/>
    </source>
</evidence>
<dbReference type="PROSITE" id="PS51257">
    <property type="entry name" value="PROKAR_LIPOPROTEIN"/>
    <property type="match status" value="1"/>
</dbReference>
<name>A0ABY4JHV9_9BACT</name>
<evidence type="ECO:0000313" key="2">
    <source>
        <dbReference type="EMBL" id="UPL50909.1"/>
    </source>
</evidence>
<dbReference type="Proteomes" id="UP000829647">
    <property type="component" value="Chromosome"/>
</dbReference>
<dbReference type="RefSeq" id="WP_247976844.1">
    <property type="nucleotide sequence ID" value="NZ_CP095848.1"/>
</dbReference>
<feature type="signal peptide" evidence="1">
    <location>
        <begin position="1"/>
        <end position="20"/>
    </location>
</feature>
<keyword evidence="3" id="KW-1185">Reference proteome</keyword>
<protein>
    <recommendedName>
        <fullName evidence="4">Lipoprotein</fullName>
    </recommendedName>
</protein>
<gene>
    <name evidence="2" type="ORF">MWH26_08385</name>
</gene>
<feature type="chain" id="PRO_5045189034" description="Lipoprotein" evidence="1">
    <location>
        <begin position="21"/>
        <end position="251"/>
    </location>
</feature>
<organism evidence="2 3">
    <name type="scientific">Hymenobacter sublimis</name>
    <dbReference type="NCBI Taxonomy" id="2933777"/>
    <lineage>
        <taxon>Bacteria</taxon>
        <taxon>Pseudomonadati</taxon>
        <taxon>Bacteroidota</taxon>
        <taxon>Cytophagia</taxon>
        <taxon>Cytophagales</taxon>
        <taxon>Hymenobacteraceae</taxon>
        <taxon>Hymenobacter</taxon>
    </lineage>
</organism>
<reference evidence="2 3" key="1">
    <citation type="submission" date="2022-04" db="EMBL/GenBank/DDBJ databases">
        <title>Hymenobacter sp. isolated from the air.</title>
        <authorList>
            <person name="Won M."/>
            <person name="Lee C.-M."/>
            <person name="Woen H.-Y."/>
            <person name="Kwon S.-W."/>
        </authorList>
    </citation>
    <scope>NUCLEOTIDE SEQUENCE [LARGE SCALE GENOMIC DNA]</scope>
    <source>
        <strain evidence="3">5516 S-25</strain>
    </source>
</reference>
<evidence type="ECO:0000256" key="1">
    <source>
        <dbReference type="SAM" id="SignalP"/>
    </source>
</evidence>
<evidence type="ECO:0008006" key="4">
    <source>
        <dbReference type="Google" id="ProtNLM"/>
    </source>
</evidence>
<proteinExistence type="predicted"/>
<sequence length="251" mass="28191">MKKTYSLLAHLLRRPAGAWALLLLTTAGGLTGCENETMPVPDQGRDYYPLELGAYRIYDVIDTAYQANVPTVSRFQFREQVDTALEPDATGQPVYRVIRSRRTLATDPWKIDSVITVAVKGQALTEQRNNRRTVELVFPVQEGKTWNINAFNTLDSLTVVNRFYVGANQPFRITRGGQTYQYDQTITTVNDLAQDVNAAYTTVLRTTFARGIGPVYRVRRRFISRCDAVGCNPAFKQQGQSRSEVLIASGK</sequence>
<accession>A0ABY4JHV9</accession>
<dbReference type="EMBL" id="CP095848">
    <property type="protein sequence ID" value="UPL50909.1"/>
    <property type="molecule type" value="Genomic_DNA"/>
</dbReference>
<keyword evidence="1" id="KW-0732">Signal</keyword>